<reference evidence="1" key="1">
    <citation type="submission" date="2018-04" db="EMBL/GenBank/DDBJ databases">
        <title>Transcriptome assembly of Sipha flava.</title>
        <authorList>
            <person name="Scully E.D."/>
            <person name="Geib S.M."/>
            <person name="Palmer N.A."/>
            <person name="Koch K."/>
            <person name="Bradshaw J."/>
            <person name="Heng-Moss T."/>
            <person name="Sarath G."/>
        </authorList>
    </citation>
    <scope>NUCLEOTIDE SEQUENCE</scope>
</reference>
<proteinExistence type="predicted"/>
<dbReference type="AlphaFoldDB" id="A0A2S2Q2C5"/>
<sequence>MSSCSSSSSARLFRLQNTVKHNNLSMTRNCGLRKMSTNAFHTELDMPSHNAAKRTWPGTAGTPPNCWYALMDINGVQQTQNDTINTNDVTCVGLDKFSDNAVTYSCVQIKQWHITLNGIMLNTFPTTRLTYYNIVIQYWRTSSLKNN</sequence>
<dbReference type="EMBL" id="GGMS01002724">
    <property type="protein sequence ID" value="MBY71927.1"/>
    <property type="molecule type" value="Transcribed_RNA"/>
</dbReference>
<name>A0A2S2Q2C5_9HEMI</name>
<protein>
    <submittedName>
        <fullName evidence="1">Uncharacterized protein</fullName>
    </submittedName>
</protein>
<accession>A0A2S2Q2C5</accession>
<organism evidence="1">
    <name type="scientific">Sipha flava</name>
    <name type="common">yellow sugarcane aphid</name>
    <dbReference type="NCBI Taxonomy" id="143950"/>
    <lineage>
        <taxon>Eukaryota</taxon>
        <taxon>Metazoa</taxon>
        <taxon>Ecdysozoa</taxon>
        <taxon>Arthropoda</taxon>
        <taxon>Hexapoda</taxon>
        <taxon>Insecta</taxon>
        <taxon>Pterygota</taxon>
        <taxon>Neoptera</taxon>
        <taxon>Paraneoptera</taxon>
        <taxon>Hemiptera</taxon>
        <taxon>Sternorrhyncha</taxon>
        <taxon>Aphidomorpha</taxon>
        <taxon>Aphidoidea</taxon>
        <taxon>Aphididae</taxon>
        <taxon>Sipha</taxon>
    </lineage>
</organism>
<evidence type="ECO:0000313" key="1">
    <source>
        <dbReference type="EMBL" id="MBY71927.1"/>
    </source>
</evidence>
<gene>
    <name evidence="1" type="ORF">g.161713</name>
</gene>